<keyword evidence="2" id="KW-1185">Reference proteome</keyword>
<evidence type="ECO:0000313" key="1">
    <source>
        <dbReference type="EMBL" id="CAK7344680.1"/>
    </source>
</evidence>
<evidence type="ECO:0000313" key="2">
    <source>
        <dbReference type="Proteomes" id="UP001314170"/>
    </source>
</evidence>
<dbReference type="Proteomes" id="UP001314170">
    <property type="component" value="Unassembled WGS sequence"/>
</dbReference>
<name>A0AAV1S2B8_9ROSI</name>
<reference evidence="1 2" key="1">
    <citation type="submission" date="2024-01" db="EMBL/GenBank/DDBJ databases">
        <authorList>
            <person name="Waweru B."/>
        </authorList>
    </citation>
    <scope>NUCLEOTIDE SEQUENCE [LARGE SCALE GENOMIC DNA]</scope>
</reference>
<protein>
    <submittedName>
        <fullName evidence="1">Uncharacterized protein</fullName>
    </submittedName>
</protein>
<dbReference type="EMBL" id="CAWUPB010001164">
    <property type="protein sequence ID" value="CAK7344680.1"/>
    <property type="molecule type" value="Genomic_DNA"/>
</dbReference>
<gene>
    <name evidence="1" type="ORF">DCAF_LOCUS17903</name>
</gene>
<accession>A0AAV1S2B8</accession>
<comment type="caution">
    <text evidence="1">The sequence shown here is derived from an EMBL/GenBank/DDBJ whole genome shotgun (WGS) entry which is preliminary data.</text>
</comment>
<sequence length="100" mass="11146">MVLGKWREKVGKKKRGGWMVGKVHLEGEMMRVGKAVMKGHNMVHLEKEHLCKSVNNELGAGAIMKTFFDGSGNVGTSRTTVQGLKSSKEKIFEAIWRIFG</sequence>
<proteinExistence type="predicted"/>
<organism evidence="1 2">
    <name type="scientific">Dovyalis caffra</name>
    <dbReference type="NCBI Taxonomy" id="77055"/>
    <lineage>
        <taxon>Eukaryota</taxon>
        <taxon>Viridiplantae</taxon>
        <taxon>Streptophyta</taxon>
        <taxon>Embryophyta</taxon>
        <taxon>Tracheophyta</taxon>
        <taxon>Spermatophyta</taxon>
        <taxon>Magnoliopsida</taxon>
        <taxon>eudicotyledons</taxon>
        <taxon>Gunneridae</taxon>
        <taxon>Pentapetalae</taxon>
        <taxon>rosids</taxon>
        <taxon>fabids</taxon>
        <taxon>Malpighiales</taxon>
        <taxon>Salicaceae</taxon>
        <taxon>Flacourtieae</taxon>
        <taxon>Dovyalis</taxon>
    </lineage>
</organism>
<dbReference type="AlphaFoldDB" id="A0AAV1S2B8"/>